<comment type="caution">
    <text evidence="2">The sequence shown here is derived from an EMBL/GenBank/DDBJ whole genome shotgun (WGS) entry which is preliminary data.</text>
</comment>
<feature type="domain" description="HTH araC/xylS-type" evidence="1">
    <location>
        <begin position="144"/>
        <end position="237"/>
    </location>
</feature>
<organism evidence="2 3">
    <name type="scientific">Sphingobacterium tabacisoli</name>
    <dbReference type="NCBI Taxonomy" id="2044855"/>
    <lineage>
        <taxon>Bacteria</taxon>
        <taxon>Pseudomonadati</taxon>
        <taxon>Bacteroidota</taxon>
        <taxon>Sphingobacteriia</taxon>
        <taxon>Sphingobacteriales</taxon>
        <taxon>Sphingobacteriaceae</taxon>
        <taxon>Sphingobacterium</taxon>
    </lineage>
</organism>
<evidence type="ECO:0000259" key="1">
    <source>
        <dbReference type="PROSITE" id="PS01124"/>
    </source>
</evidence>
<dbReference type="Gene3D" id="1.10.10.60">
    <property type="entry name" value="Homeodomain-like"/>
    <property type="match status" value="1"/>
</dbReference>
<dbReference type="PROSITE" id="PS01124">
    <property type="entry name" value="HTH_ARAC_FAMILY_2"/>
    <property type="match status" value="1"/>
</dbReference>
<evidence type="ECO:0000313" key="3">
    <source>
        <dbReference type="Proteomes" id="UP001597440"/>
    </source>
</evidence>
<keyword evidence="3" id="KW-1185">Reference proteome</keyword>
<evidence type="ECO:0000313" key="2">
    <source>
        <dbReference type="EMBL" id="MFD2555155.1"/>
    </source>
</evidence>
<dbReference type="EMBL" id="JBHULD010000014">
    <property type="protein sequence ID" value="MFD2555155.1"/>
    <property type="molecule type" value="Genomic_DNA"/>
</dbReference>
<accession>A0ABW5L554</accession>
<dbReference type="SMART" id="SM00342">
    <property type="entry name" value="HTH_ARAC"/>
    <property type="match status" value="1"/>
</dbReference>
<proteinExistence type="predicted"/>
<dbReference type="InterPro" id="IPR018060">
    <property type="entry name" value="HTH_AraC"/>
</dbReference>
<reference evidence="3" key="1">
    <citation type="journal article" date="2019" name="Int. J. Syst. Evol. Microbiol.">
        <title>The Global Catalogue of Microorganisms (GCM) 10K type strain sequencing project: providing services to taxonomists for standard genome sequencing and annotation.</title>
        <authorList>
            <consortium name="The Broad Institute Genomics Platform"/>
            <consortium name="The Broad Institute Genome Sequencing Center for Infectious Disease"/>
            <person name="Wu L."/>
            <person name="Ma J."/>
        </authorList>
    </citation>
    <scope>NUCLEOTIDE SEQUENCE [LARGE SCALE GENOMIC DNA]</scope>
    <source>
        <strain evidence="3">KCTC 52298</strain>
    </source>
</reference>
<sequence length="251" mass="29227">MSHQLQYQFRKPNTDLEDFVYAFSCLSNVSEIEEGIIIPNGRIDLVWCKVPDQPWEVLLMGLETQAKKMRHSNMQYFFSISFNPLALEYILKESVADVLNGAKKMPADFWSFEMDKIVDFDTFCTIASAKVKALIPAEIDERKRQLFRIIFENDGNINVKELSEKIAWSERQINRYFNQSLGISLKTYCIILRFQASLSYIQKGQLAPQFDNFTDQSHFIKEIKKLSGVSPKELSKNENDRFLQFLVYSAK</sequence>
<gene>
    <name evidence="2" type="ORF">ACFSQW_12180</name>
</gene>
<dbReference type="Proteomes" id="UP001597440">
    <property type="component" value="Unassembled WGS sequence"/>
</dbReference>
<dbReference type="RefSeq" id="WP_210353516.1">
    <property type="nucleotide sequence ID" value="NZ_JAEQMU010000001.1"/>
</dbReference>
<name>A0ABW5L554_9SPHI</name>
<protein>
    <submittedName>
        <fullName evidence="2">Helix-turn-helix domain-containing protein</fullName>
    </submittedName>
</protein>